<dbReference type="Gene3D" id="3.50.50.100">
    <property type="match status" value="1"/>
</dbReference>
<reference evidence="7 8" key="1">
    <citation type="submission" date="2024-06" db="EMBL/GenBank/DDBJ databases">
        <title>Complete genome of Phlyctema vagabunda strain 19-DSS-EL-015.</title>
        <authorList>
            <person name="Fiorenzani C."/>
        </authorList>
    </citation>
    <scope>NUCLEOTIDE SEQUENCE [LARGE SCALE GENOMIC DNA]</scope>
    <source>
        <strain evidence="7 8">19-DSS-EL-015</strain>
    </source>
</reference>
<dbReference type="EMBL" id="JBFCZG010000001">
    <property type="protein sequence ID" value="KAL3427630.1"/>
    <property type="molecule type" value="Genomic_DNA"/>
</dbReference>
<evidence type="ECO:0000256" key="1">
    <source>
        <dbReference type="ARBA" id="ARBA00005272"/>
    </source>
</evidence>
<evidence type="ECO:0000256" key="3">
    <source>
        <dbReference type="ARBA" id="ARBA00022827"/>
    </source>
</evidence>
<evidence type="ECO:0000256" key="5">
    <source>
        <dbReference type="ARBA" id="ARBA00023027"/>
    </source>
</evidence>
<evidence type="ECO:0000256" key="2">
    <source>
        <dbReference type="ARBA" id="ARBA00022630"/>
    </source>
</evidence>
<dbReference type="SUPFAM" id="SSF51905">
    <property type="entry name" value="FAD/NAD(P)-binding domain"/>
    <property type="match status" value="2"/>
</dbReference>
<dbReference type="InterPro" id="IPR045024">
    <property type="entry name" value="NDH-2"/>
</dbReference>
<accession>A0ABR4PWA2</accession>
<keyword evidence="4" id="KW-0560">Oxidoreductase</keyword>
<keyword evidence="8" id="KW-1185">Reference proteome</keyword>
<comment type="caution">
    <text evidence="7">The sequence shown here is derived from an EMBL/GenBank/DDBJ whole genome shotgun (WGS) entry which is preliminary data.</text>
</comment>
<dbReference type="InterPro" id="IPR023753">
    <property type="entry name" value="FAD/NAD-binding_dom"/>
</dbReference>
<evidence type="ECO:0000259" key="6">
    <source>
        <dbReference type="Pfam" id="PF07992"/>
    </source>
</evidence>
<sequence>MATSDKKTVIIIGSGWAGSTLSTSLDERQFSITVVSPSSTTPYTPLLASAACGLYDFSTVETPIRHTGKKIKFVKASVQKIDFKNKKCFCKPVFDVGITEFVLEYDIIVLTPGCTTNTFGTPGVEEHALFVRDAQDAKRVASRVQDAFEKASIPGLTDEQQREILHFVIVGAGPTGVELSSELSDLFDGGYAKLYPHLKGKVSIAVHDVAPQVLSSFDAKLQDYAMSSFNKRNVKILTGSHIEKVEEKSIHTKEKGHIPCGLVIWATGNKPTPLVESLPLKKTSKQKRIMTDAFLHVFEESCEVIFDAFALGDAADIDSESLPTTAEVACQKANYLANSLNGGFQKPFKYEQKAIVAYLGQNDGVISGKRDYSGAQAWIAWRSKNFLWTRTWRQKAQIVVGWILDVFTGRAVAPR</sequence>
<keyword evidence="5" id="KW-0520">NAD</keyword>
<dbReference type="PANTHER" id="PTHR43706:SF17">
    <property type="entry name" value="NADH DEHYDROGENASE (EUROFUNG)"/>
    <property type="match status" value="1"/>
</dbReference>
<dbReference type="Pfam" id="PF07992">
    <property type="entry name" value="Pyr_redox_2"/>
    <property type="match status" value="1"/>
</dbReference>
<keyword evidence="2" id="KW-0285">Flavoprotein</keyword>
<feature type="domain" description="FAD/NAD(P)-binding" evidence="6">
    <location>
        <begin position="8"/>
        <end position="332"/>
    </location>
</feature>
<comment type="similarity">
    <text evidence="1">Belongs to the NADH dehydrogenase family.</text>
</comment>
<dbReference type="PANTHER" id="PTHR43706">
    <property type="entry name" value="NADH DEHYDROGENASE"/>
    <property type="match status" value="1"/>
</dbReference>
<organism evidence="7 8">
    <name type="scientific">Phlyctema vagabunda</name>
    <dbReference type="NCBI Taxonomy" id="108571"/>
    <lineage>
        <taxon>Eukaryota</taxon>
        <taxon>Fungi</taxon>
        <taxon>Dikarya</taxon>
        <taxon>Ascomycota</taxon>
        <taxon>Pezizomycotina</taxon>
        <taxon>Leotiomycetes</taxon>
        <taxon>Helotiales</taxon>
        <taxon>Dermateaceae</taxon>
        <taxon>Phlyctema</taxon>
    </lineage>
</organism>
<gene>
    <name evidence="7" type="ORF">PVAG01_01139</name>
</gene>
<dbReference type="PRINTS" id="PR00368">
    <property type="entry name" value="FADPNR"/>
</dbReference>
<evidence type="ECO:0000313" key="8">
    <source>
        <dbReference type="Proteomes" id="UP001629113"/>
    </source>
</evidence>
<name>A0ABR4PWA2_9HELO</name>
<protein>
    <recommendedName>
        <fullName evidence="6">FAD/NAD(P)-binding domain-containing protein</fullName>
    </recommendedName>
</protein>
<keyword evidence="3" id="KW-0274">FAD</keyword>
<proteinExistence type="inferred from homology"/>
<dbReference type="InterPro" id="IPR036188">
    <property type="entry name" value="FAD/NAD-bd_sf"/>
</dbReference>
<evidence type="ECO:0000256" key="4">
    <source>
        <dbReference type="ARBA" id="ARBA00023002"/>
    </source>
</evidence>
<evidence type="ECO:0000313" key="7">
    <source>
        <dbReference type="EMBL" id="KAL3427630.1"/>
    </source>
</evidence>
<dbReference type="Proteomes" id="UP001629113">
    <property type="component" value="Unassembled WGS sequence"/>
</dbReference>